<dbReference type="Proteomes" id="UP001271007">
    <property type="component" value="Unassembled WGS sequence"/>
</dbReference>
<protein>
    <recommendedName>
        <fullName evidence="3">Nephrocystin 3-like N-terminal domain-containing protein</fullName>
    </recommendedName>
</protein>
<dbReference type="InterPro" id="IPR027417">
    <property type="entry name" value="P-loop_NTPase"/>
</dbReference>
<organism evidence="4 5">
    <name type="scientific">Extremus antarcticus</name>
    <dbReference type="NCBI Taxonomy" id="702011"/>
    <lineage>
        <taxon>Eukaryota</taxon>
        <taxon>Fungi</taxon>
        <taxon>Dikarya</taxon>
        <taxon>Ascomycota</taxon>
        <taxon>Pezizomycotina</taxon>
        <taxon>Dothideomycetes</taxon>
        <taxon>Dothideomycetidae</taxon>
        <taxon>Mycosphaerellales</taxon>
        <taxon>Extremaceae</taxon>
        <taxon>Extremus</taxon>
    </lineage>
</organism>
<dbReference type="SMART" id="SM00248">
    <property type="entry name" value="ANK"/>
    <property type="match status" value="5"/>
</dbReference>
<feature type="repeat" description="ANK" evidence="2">
    <location>
        <begin position="794"/>
        <end position="826"/>
    </location>
</feature>
<keyword evidence="1" id="KW-0677">Repeat</keyword>
<evidence type="ECO:0000256" key="1">
    <source>
        <dbReference type="ARBA" id="ARBA00022737"/>
    </source>
</evidence>
<dbReference type="Pfam" id="PF24883">
    <property type="entry name" value="NPHP3_N"/>
    <property type="match status" value="1"/>
</dbReference>
<evidence type="ECO:0000313" key="4">
    <source>
        <dbReference type="EMBL" id="KAK3050694.1"/>
    </source>
</evidence>
<dbReference type="Gene3D" id="3.40.50.300">
    <property type="entry name" value="P-loop containing nucleotide triphosphate hydrolases"/>
    <property type="match status" value="1"/>
</dbReference>
<name>A0AAJ0DI87_9PEZI</name>
<dbReference type="PROSITE" id="PS50088">
    <property type="entry name" value="ANK_REPEAT"/>
    <property type="match status" value="3"/>
</dbReference>
<keyword evidence="5" id="KW-1185">Reference proteome</keyword>
<sequence>MAELGVAGSAVGVVSLGIQVCQGLVSYLHDYKDYDGDIAAAYGKVEDLAATLELVLGVLNEHSLDDVHVSHGKQLVRGCHGGIQELEKRLKKMKKNGDPKGFRQRFEARLLHLTYPFRKSNLDKLDGTVDELAQRLALTLEILNSRVGTQNQATLDAINDVTDRQWFLDSSDYQGWIDGEHRDVSLTGKPGCCKTILCSTIICDLEERLPGDDRHVFTFLYFTFSDQRKQSYRDTLLGVVHQLLCYEPVFQLLSKAEKESRGSVTTDMLEQSLVALAAKVGRFALVLDALDEIPGTRGTRDDAISCLGQLSRKMPKLSVLTTSRPERDLLGLLSEFSARIVQLDESHVNEDIETYVRKELKRKRTLHKLPAPSKQEIQRTVSEQADGMFRWAYCQLEALSKLKRISPKHVTTTLKALPRTLDETHERILVGIDEANRQMALTALRWLTFSERPLSVLELEDACITSHQNDPYVAVDDRAAFGSILDVIPSLVVTTQQGGNEMNPRAAEMMSKTLKKESSFYTKPHGDSDDHGDKVRPTEQIFLGTREARAPALPALAELLANIPRRPSVRSTQIVRLAHFSIKEYVTSDRIATSDASYFASSVDEQQRHLAQDCMAYLYHWYGQLVCKSSSFCDTAFAMAGYAVEFAVVHQGHAELNHIPGWQRGLEMRFVQPSDDVRRRWSVSHYFRFQPDYGITPIDCLDDVPAIYLASYLGLRHTVGLLMEAGCDVYEHSLVVTGARYTPLIAAVESGRDGVVQELLNRGTNPNIPIPARPTRQGRVLLEYNMSVRSDKECSITALLHAIAFQSMSVVELLLNAGADPNTSGDFEPQQGSTGRYCYQWDRVSKIQALNRVGGIQAIHFQWRNSLAAAAVGGLDQIAKLLIKRGANVNAESFGRGTPLQVAVYDSNTDFVQLLLDQGADPLVVEDIDVDEVFNFRDDDQKQRLTKDMSPLGLARNFGLADVVQMLEAHTAAAKAPIANAGDEGQAGSIEQA</sequence>
<dbReference type="Pfam" id="PF00023">
    <property type="entry name" value="Ank"/>
    <property type="match status" value="2"/>
</dbReference>
<evidence type="ECO:0000313" key="5">
    <source>
        <dbReference type="Proteomes" id="UP001271007"/>
    </source>
</evidence>
<evidence type="ECO:0000256" key="2">
    <source>
        <dbReference type="PROSITE-ProRule" id="PRU00023"/>
    </source>
</evidence>
<feature type="repeat" description="ANK" evidence="2">
    <location>
        <begin position="862"/>
        <end position="894"/>
    </location>
</feature>
<dbReference type="AlphaFoldDB" id="A0AAJ0DI87"/>
<dbReference type="Pfam" id="PF12796">
    <property type="entry name" value="Ank_2"/>
    <property type="match status" value="1"/>
</dbReference>
<dbReference type="PROSITE" id="PS50297">
    <property type="entry name" value="ANK_REP_REGION"/>
    <property type="match status" value="1"/>
</dbReference>
<gene>
    <name evidence="4" type="ORF">LTR09_008060</name>
</gene>
<dbReference type="InterPro" id="IPR056884">
    <property type="entry name" value="NPHP3-like_N"/>
</dbReference>
<dbReference type="SUPFAM" id="SSF48403">
    <property type="entry name" value="Ankyrin repeat"/>
    <property type="match status" value="1"/>
</dbReference>
<feature type="repeat" description="ANK" evidence="2">
    <location>
        <begin position="895"/>
        <end position="927"/>
    </location>
</feature>
<dbReference type="InterPro" id="IPR002110">
    <property type="entry name" value="Ankyrin_rpt"/>
</dbReference>
<dbReference type="SUPFAM" id="SSF52540">
    <property type="entry name" value="P-loop containing nucleoside triphosphate hydrolases"/>
    <property type="match status" value="1"/>
</dbReference>
<proteinExistence type="predicted"/>
<keyword evidence="2" id="KW-0040">ANK repeat</keyword>
<comment type="caution">
    <text evidence="4">The sequence shown here is derived from an EMBL/GenBank/DDBJ whole genome shotgun (WGS) entry which is preliminary data.</text>
</comment>
<accession>A0AAJ0DI87</accession>
<dbReference type="PANTHER" id="PTHR10039:SF16">
    <property type="entry name" value="GPI INOSITOL-DEACYLASE"/>
    <property type="match status" value="1"/>
</dbReference>
<evidence type="ECO:0000259" key="3">
    <source>
        <dbReference type="Pfam" id="PF24883"/>
    </source>
</evidence>
<dbReference type="InterPro" id="IPR036770">
    <property type="entry name" value="Ankyrin_rpt-contain_sf"/>
</dbReference>
<dbReference type="PANTHER" id="PTHR10039">
    <property type="entry name" value="AMELOGENIN"/>
    <property type="match status" value="1"/>
</dbReference>
<dbReference type="EMBL" id="JAWDJX010000030">
    <property type="protein sequence ID" value="KAK3050694.1"/>
    <property type="molecule type" value="Genomic_DNA"/>
</dbReference>
<reference evidence="4" key="1">
    <citation type="submission" date="2023-04" db="EMBL/GenBank/DDBJ databases">
        <title>Black Yeasts Isolated from many extreme environments.</title>
        <authorList>
            <person name="Coleine C."/>
            <person name="Stajich J.E."/>
            <person name="Selbmann L."/>
        </authorList>
    </citation>
    <scope>NUCLEOTIDE SEQUENCE</scope>
    <source>
        <strain evidence="4">CCFEE 5312</strain>
    </source>
</reference>
<feature type="domain" description="Nephrocystin 3-like N-terminal" evidence="3">
    <location>
        <begin position="165"/>
        <end position="324"/>
    </location>
</feature>
<dbReference type="Gene3D" id="1.25.40.20">
    <property type="entry name" value="Ankyrin repeat-containing domain"/>
    <property type="match status" value="2"/>
</dbReference>